<feature type="domain" description="Serine/threonine-protein phosphatase 4 regulatory subunit 3-like central" evidence="4">
    <location>
        <begin position="78"/>
        <end position="236"/>
    </location>
</feature>
<keyword evidence="2" id="KW-0539">Nucleus</keyword>
<accession>A0AAD9MLK7</accession>
<protein>
    <recommendedName>
        <fullName evidence="4">Serine/threonine-protein phosphatase 4 regulatory subunit 3-like central domain-containing protein</fullName>
    </recommendedName>
</protein>
<comment type="caution">
    <text evidence="5">The sequence shown here is derived from an EMBL/GenBank/DDBJ whole genome shotgun (WGS) entry which is preliminary data.</text>
</comment>
<dbReference type="Pfam" id="PF04802">
    <property type="entry name" value="PP4R3"/>
    <property type="match status" value="1"/>
</dbReference>
<dbReference type="PANTHER" id="PTHR23318:SF0">
    <property type="entry name" value="SERINE_THREONINE-PROTEIN PHOSPHATASE 4 REGULATORY SUBUNIT 3"/>
    <property type="match status" value="1"/>
</dbReference>
<dbReference type="AlphaFoldDB" id="A0AAD9MLK7"/>
<dbReference type="InterPro" id="IPR051137">
    <property type="entry name" value="PP4R3-like"/>
</dbReference>
<dbReference type="InterPro" id="IPR006887">
    <property type="entry name" value="P4R3-like_central_dom"/>
</dbReference>
<keyword evidence="6" id="KW-1185">Reference proteome</keyword>
<comment type="subcellular location">
    <subcellularLocation>
        <location evidence="1">Nucleus</location>
    </subcellularLocation>
</comment>
<dbReference type="PANTHER" id="PTHR23318">
    <property type="entry name" value="ATP SYNTHASE GAMMA-RELATED"/>
    <property type="match status" value="1"/>
</dbReference>
<evidence type="ECO:0000313" key="5">
    <source>
        <dbReference type="EMBL" id="KAK2079875.1"/>
    </source>
</evidence>
<evidence type="ECO:0000256" key="3">
    <source>
        <dbReference type="SAM" id="MobiDB-lite"/>
    </source>
</evidence>
<dbReference type="EMBL" id="JASFZW010000002">
    <property type="protein sequence ID" value="KAK2079875.1"/>
    <property type="molecule type" value="Genomic_DNA"/>
</dbReference>
<reference evidence="5" key="1">
    <citation type="submission" date="2021-01" db="EMBL/GenBank/DDBJ databases">
        <authorList>
            <person name="Eckstrom K.M.E."/>
        </authorList>
    </citation>
    <scope>NUCLEOTIDE SEQUENCE</scope>
    <source>
        <strain evidence="5">UVCC 0001</strain>
    </source>
</reference>
<evidence type="ECO:0000256" key="1">
    <source>
        <dbReference type="ARBA" id="ARBA00004123"/>
    </source>
</evidence>
<dbReference type="GO" id="GO:0030289">
    <property type="term" value="C:protein phosphatase 4 complex"/>
    <property type="evidence" value="ECO:0007669"/>
    <property type="project" value="TreeGrafter"/>
</dbReference>
<name>A0AAD9MLK7_PROWI</name>
<evidence type="ECO:0000313" key="6">
    <source>
        <dbReference type="Proteomes" id="UP001255856"/>
    </source>
</evidence>
<dbReference type="GO" id="GO:0005654">
    <property type="term" value="C:nucleoplasm"/>
    <property type="evidence" value="ECO:0007669"/>
    <property type="project" value="TreeGrafter"/>
</dbReference>
<sequence>MQRRQWRGSEAFDSGTAHHATYEESAGLLHGPHLPSDPGDALDDEATREASCLGPGSMDLPEPTLASLPAIAARLTEPSVFDREALVHRLLSPDYLPRLRALFGDAEDLEDVDSLRRLHVIFRGAFLLHDATLIEALVSEEAYMDVLGALEYEPGVDPAARPRHRAWMRERATFREPVRVADEGVRRRIHETYRLSFVKDVALPRVLDDATTATLRSLALFNSVEILVTLTADEQVFPGAVCAPGGRGARLGRVARPGALFAGAGRAGQAPAGLAARQPVREAGRAGAV</sequence>
<organism evidence="5 6">
    <name type="scientific">Prototheca wickerhamii</name>
    <dbReference type="NCBI Taxonomy" id="3111"/>
    <lineage>
        <taxon>Eukaryota</taxon>
        <taxon>Viridiplantae</taxon>
        <taxon>Chlorophyta</taxon>
        <taxon>core chlorophytes</taxon>
        <taxon>Trebouxiophyceae</taxon>
        <taxon>Chlorellales</taxon>
        <taxon>Chlorellaceae</taxon>
        <taxon>Prototheca</taxon>
    </lineage>
</organism>
<proteinExistence type="predicted"/>
<dbReference type="GO" id="GO:0072542">
    <property type="term" value="F:protein phosphatase activator activity"/>
    <property type="evidence" value="ECO:0007669"/>
    <property type="project" value="TreeGrafter"/>
</dbReference>
<evidence type="ECO:0000259" key="4">
    <source>
        <dbReference type="Pfam" id="PF04802"/>
    </source>
</evidence>
<evidence type="ECO:0000256" key="2">
    <source>
        <dbReference type="ARBA" id="ARBA00023242"/>
    </source>
</evidence>
<dbReference type="Proteomes" id="UP001255856">
    <property type="component" value="Unassembled WGS sequence"/>
</dbReference>
<gene>
    <name evidence="5" type="ORF">QBZ16_002270</name>
</gene>
<feature type="region of interest" description="Disordered" evidence="3">
    <location>
        <begin position="27"/>
        <end position="61"/>
    </location>
</feature>